<dbReference type="Proteomes" id="UP000789366">
    <property type="component" value="Unassembled WGS sequence"/>
</dbReference>
<evidence type="ECO:0000313" key="1">
    <source>
        <dbReference type="EMBL" id="CAG8586190.1"/>
    </source>
</evidence>
<accession>A0ACA9MG01</accession>
<keyword evidence="2" id="KW-1185">Reference proteome</keyword>
<sequence>MQESEETCEVVRSQKGKDKLNVRGYLMVKEKNVRNKYYWCCEFRKSKKCNGRATTLLIKNLHYLQDMSEHKHLPDASRVEVVKAITEVKKRASQSKEKPVQLIQNYMATLSEDVKPFLPSHNALRKTVVRSRKTVQLPQPQHALNFDLPPTLCNTLNGDLFLIEDRIDGQSRTLIFSTNENIKRLSKAPYWIMDGTFKTVPTIFYQLYTIHAPVGPEENSRILPLVYALMTNKSEESYRRFFNGLITFAQQIGIQLNPKWIITDFERAAINASQLGEYGTAGVGIILNDNLKVGNLTISS</sequence>
<comment type="caution">
    <text evidence="1">The sequence shown here is derived from an EMBL/GenBank/DDBJ whole genome shotgun (WGS) entry which is preliminary data.</text>
</comment>
<name>A0ACA9MG01_9GLOM</name>
<reference evidence="1" key="1">
    <citation type="submission" date="2021-06" db="EMBL/GenBank/DDBJ databases">
        <authorList>
            <person name="Kallberg Y."/>
            <person name="Tangrot J."/>
            <person name="Rosling A."/>
        </authorList>
    </citation>
    <scope>NUCLEOTIDE SEQUENCE</scope>
    <source>
        <strain evidence="1">28 12/20/2015</strain>
    </source>
</reference>
<protein>
    <submittedName>
        <fullName evidence="1">16058_t:CDS:1</fullName>
    </submittedName>
</protein>
<gene>
    <name evidence="1" type="ORF">SPELUC_LOCUS6575</name>
</gene>
<dbReference type="EMBL" id="CAJVPW010007820">
    <property type="protein sequence ID" value="CAG8586190.1"/>
    <property type="molecule type" value="Genomic_DNA"/>
</dbReference>
<organism evidence="1 2">
    <name type="scientific">Cetraspora pellucida</name>
    <dbReference type="NCBI Taxonomy" id="1433469"/>
    <lineage>
        <taxon>Eukaryota</taxon>
        <taxon>Fungi</taxon>
        <taxon>Fungi incertae sedis</taxon>
        <taxon>Mucoromycota</taxon>
        <taxon>Glomeromycotina</taxon>
        <taxon>Glomeromycetes</taxon>
        <taxon>Diversisporales</taxon>
        <taxon>Gigasporaceae</taxon>
        <taxon>Cetraspora</taxon>
    </lineage>
</organism>
<evidence type="ECO:0000313" key="2">
    <source>
        <dbReference type="Proteomes" id="UP000789366"/>
    </source>
</evidence>
<proteinExistence type="predicted"/>